<feature type="transmembrane region" description="Helical" evidence="1">
    <location>
        <begin position="39"/>
        <end position="62"/>
    </location>
</feature>
<gene>
    <name evidence="2" type="ORF">SAMN04487984_0205</name>
</gene>
<evidence type="ECO:0000256" key="1">
    <source>
        <dbReference type="SAM" id="Phobius"/>
    </source>
</evidence>
<reference evidence="3" key="1">
    <citation type="submission" date="2017-04" db="EMBL/GenBank/DDBJ databases">
        <authorList>
            <person name="Varghese N."/>
            <person name="Submissions S."/>
        </authorList>
    </citation>
    <scope>NUCLEOTIDE SEQUENCE [LARGE SCALE GENOMIC DNA]</scope>
    <source>
        <strain evidence="3">DSM 21500</strain>
    </source>
</reference>
<dbReference type="Proteomes" id="UP000243884">
    <property type="component" value="Unassembled WGS sequence"/>
</dbReference>
<evidence type="ECO:0000313" key="2">
    <source>
        <dbReference type="EMBL" id="SMC30558.1"/>
    </source>
</evidence>
<feature type="transmembrane region" description="Helical" evidence="1">
    <location>
        <begin position="176"/>
        <end position="200"/>
    </location>
</feature>
<organism evidence="2 3">
    <name type="scientific">Aerococcus suis</name>
    <dbReference type="NCBI Taxonomy" id="371602"/>
    <lineage>
        <taxon>Bacteria</taxon>
        <taxon>Bacillati</taxon>
        <taxon>Bacillota</taxon>
        <taxon>Bacilli</taxon>
        <taxon>Lactobacillales</taxon>
        <taxon>Aerococcaceae</taxon>
        <taxon>Aerococcus</taxon>
    </lineage>
</organism>
<dbReference type="EMBL" id="FWXK01000001">
    <property type="protein sequence ID" value="SMC30558.1"/>
    <property type="molecule type" value="Genomic_DNA"/>
</dbReference>
<dbReference type="Pfam" id="PF03596">
    <property type="entry name" value="Cad"/>
    <property type="match status" value="1"/>
</dbReference>
<feature type="transmembrane region" description="Helical" evidence="1">
    <location>
        <begin position="108"/>
        <end position="128"/>
    </location>
</feature>
<feature type="transmembrane region" description="Helical" evidence="1">
    <location>
        <begin position="68"/>
        <end position="87"/>
    </location>
</feature>
<keyword evidence="1" id="KW-0472">Membrane</keyword>
<dbReference type="RefSeq" id="WP_084097812.1">
    <property type="nucleotide sequence ID" value="NZ_FWXK01000001.1"/>
</dbReference>
<protein>
    <submittedName>
        <fullName evidence="2">Cadmium resistance transporter (Or sequestration) family protein</fullName>
    </submittedName>
</protein>
<keyword evidence="1" id="KW-0812">Transmembrane</keyword>
<proteinExistence type="predicted"/>
<dbReference type="NCBIfam" id="TIGR00779">
    <property type="entry name" value="cad"/>
    <property type="match status" value="1"/>
</dbReference>
<dbReference type="InterPro" id="IPR004676">
    <property type="entry name" value="Cd-R_transporter"/>
</dbReference>
<keyword evidence="3" id="KW-1185">Reference proteome</keyword>
<dbReference type="OrthoDB" id="7995400at2"/>
<feature type="transmembrane region" description="Helical" evidence="1">
    <location>
        <begin position="134"/>
        <end position="156"/>
    </location>
</feature>
<keyword evidence="1" id="KW-1133">Transmembrane helix</keyword>
<dbReference type="AlphaFoldDB" id="A0A1W1Y494"/>
<sequence>MFQTILSAITVYLSTSIDYLFLLVLLFSTFNHKGLKAQIYAGQYLGTALLVLTSLIAVYVIHFIPSDWVIGLLGLIPLFLGIRFAIVGEDDDEEEVSSQLKKRQKQQLFWSVTLLTIASGGDNLGIYIPYFATLATSEIVITLIIFIFGVVILCEVSERIAKVPTIMETIETYERIIVPTVFILLGLYIMYENGIFSLLFN</sequence>
<feature type="transmembrane region" description="Helical" evidence="1">
    <location>
        <begin position="6"/>
        <end position="27"/>
    </location>
</feature>
<name>A0A1W1Y494_9LACT</name>
<accession>A0A1W1Y494</accession>
<evidence type="ECO:0000313" key="3">
    <source>
        <dbReference type="Proteomes" id="UP000243884"/>
    </source>
</evidence>